<dbReference type="InParanoid" id="A0A1E7EYM4"/>
<dbReference type="Proteomes" id="UP000095751">
    <property type="component" value="Unassembled WGS sequence"/>
</dbReference>
<dbReference type="OrthoDB" id="47062at2759"/>
<dbReference type="AlphaFoldDB" id="A0A1E7EYM4"/>
<feature type="domain" description="DUF4116" evidence="1">
    <location>
        <begin position="258"/>
        <end position="302"/>
    </location>
</feature>
<name>A0A1E7EYM4_9STRA</name>
<dbReference type="InterPro" id="IPR025197">
    <property type="entry name" value="DUF4116"/>
</dbReference>
<evidence type="ECO:0000313" key="3">
    <source>
        <dbReference type="Proteomes" id="UP000095751"/>
    </source>
</evidence>
<reference evidence="2 3" key="1">
    <citation type="submission" date="2016-09" db="EMBL/GenBank/DDBJ databases">
        <title>Extensive genetic diversity and differential bi-allelic expression allows diatom success in the polar Southern Ocean.</title>
        <authorList>
            <consortium name="DOE Joint Genome Institute"/>
            <person name="Mock T."/>
            <person name="Otillar R.P."/>
            <person name="Strauss J."/>
            <person name="Dupont C."/>
            <person name="Frickenhaus S."/>
            <person name="Maumus F."/>
            <person name="Mcmullan M."/>
            <person name="Sanges R."/>
            <person name="Schmutz J."/>
            <person name="Toseland A."/>
            <person name="Valas R."/>
            <person name="Veluchamy A."/>
            <person name="Ward B.J."/>
            <person name="Allen A."/>
            <person name="Barry K."/>
            <person name="Falciatore A."/>
            <person name="Ferrante M."/>
            <person name="Fortunato A.E."/>
            <person name="Gloeckner G."/>
            <person name="Gruber A."/>
            <person name="Hipkin R."/>
            <person name="Janech M."/>
            <person name="Kroth P."/>
            <person name="Leese F."/>
            <person name="Lindquist E."/>
            <person name="Lyon B.R."/>
            <person name="Martin J."/>
            <person name="Mayer C."/>
            <person name="Parker M."/>
            <person name="Quesneville H."/>
            <person name="Raymond J."/>
            <person name="Uhlig C."/>
            <person name="Valentin K.U."/>
            <person name="Worden A.Z."/>
            <person name="Armbrust E.V."/>
            <person name="Bowler C."/>
            <person name="Green B."/>
            <person name="Moulton V."/>
            <person name="Van Oosterhout C."/>
            <person name="Grigoriev I."/>
        </authorList>
    </citation>
    <scope>NUCLEOTIDE SEQUENCE [LARGE SCALE GENOMIC DNA]</scope>
    <source>
        <strain evidence="2 3">CCMP1102</strain>
    </source>
</reference>
<evidence type="ECO:0000259" key="1">
    <source>
        <dbReference type="Pfam" id="PF13475"/>
    </source>
</evidence>
<sequence length="542" mass="62251">MTTIVTELIDDSNKNEILYLRQQIKDLVLLALEKKGKISFDDLPEVLRNDRDIVLGVVLAGSNAEEWYKLPQRWKDDAEIACAVFAREITGFFSTDPPKEGRSLKFLDLPYHLCIDKKVVLHFLRSDCSKWENIPMKFKSDADILATAFFYEKIDFDDIPIDLKRSNREIASYGVSNDLIQVDECTCFDRDDFRVAIQDGELEWRHLPQTLKNDYKFAASISLLKTYNDSPRQIWSRFQKFGQTNLIKDFAPVELCSDHDLMLEICSKCTHAFSLIDENLLNNRDFLEKVLRANVNVLQLLPHQTQILHRDLVLTALHSLDKEPNIYVESATSDAIYPPFWEDCKFIMTWVKAGYRLPFISDDLSKAWTSNRALCLAGLICNGKKYRTPLTYARSFIGEAQFMAEVLDHHPDMYGKAKGAAVNDPTCMTIAFAASLELTTRKMKELHFNGKDDEIKRYVSFLCHKLDPYKAFVECILGNMLSTQSIDVTGSNLTLLNQGIETSINYRRRLVEYLGIPTGRRLLQLLQAERNVLEATAPFEDF</sequence>
<dbReference type="Pfam" id="PF13475">
    <property type="entry name" value="DUF4116"/>
    <property type="match status" value="1"/>
</dbReference>
<gene>
    <name evidence="2" type="ORF">FRACYDRAFT_246068</name>
</gene>
<protein>
    <recommendedName>
        <fullName evidence="1">DUF4116 domain-containing protein</fullName>
    </recommendedName>
</protein>
<dbReference type="KEGG" id="fcy:FRACYDRAFT_246068"/>
<evidence type="ECO:0000313" key="2">
    <source>
        <dbReference type="EMBL" id="OEU10967.1"/>
    </source>
</evidence>
<keyword evidence="3" id="KW-1185">Reference proteome</keyword>
<organism evidence="2 3">
    <name type="scientific">Fragilariopsis cylindrus CCMP1102</name>
    <dbReference type="NCBI Taxonomy" id="635003"/>
    <lineage>
        <taxon>Eukaryota</taxon>
        <taxon>Sar</taxon>
        <taxon>Stramenopiles</taxon>
        <taxon>Ochrophyta</taxon>
        <taxon>Bacillariophyta</taxon>
        <taxon>Bacillariophyceae</taxon>
        <taxon>Bacillariophycidae</taxon>
        <taxon>Bacillariales</taxon>
        <taxon>Bacillariaceae</taxon>
        <taxon>Fragilariopsis</taxon>
    </lineage>
</organism>
<accession>A0A1E7EYM4</accession>
<dbReference type="EMBL" id="KV784369">
    <property type="protein sequence ID" value="OEU10967.1"/>
    <property type="molecule type" value="Genomic_DNA"/>
</dbReference>
<proteinExistence type="predicted"/>